<keyword evidence="9 11" id="KW-0472">Membrane</keyword>
<dbReference type="AlphaFoldDB" id="A0A7J7HHY0"/>
<organism evidence="14 15">
    <name type="scientific">Camellia sinensis</name>
    <name type="common">Tea plant</name>
    <name type="synonym">Thea sinensis</name>
    <dbReference type="NCBI Taxonomy" id="4442"/>
    <lineage>
        <taxon>Eukaryota</taxon>
        <taxon>Viridiplantae</taxon>
        <taxon>Streptophyta</taxon>
        <taxon>Embryophyta</taxon>
        <taxon>Tracheophyta</taxon>
        <taxon>Spermatophyta</taxon>
        <taxon>Magnoliopsida</taxon>
        <taxon>eudicotyledons</taxon>
        <taxon>Gunneridae</taxon>
        <taxon>Pentapetalae</taxon>
        <taxon>asterids</taxon>
        <taxon>Ericales</taxon>
        <taxon>Theaceae</taxon>
        <taxon>Camellia</taxon>
    </lineage>
</organism>
<dbReference type="GO" id="GO:0051707">
    <property type="term" value="P:response to other organism"/>
    <property type="evidence" value="ECO:0007669"/>
    <property type="project" value="UniProtKB-ARBA"/>
</dbReference>
<evidence type="ECO:0000256" key="5">
    <source>
        <dbReference type="ARBA" id="ARBA00022692"/>
    </source>
</evidence>
<feature type="signal peptide" evidence="12">
    <location>
        <begin position="1"/>
        <end position="24"/>
    </location>
</feature>
<evidence type="ECO:0000256" key="10">
    <source>
        <dbReference type="ARBA" id="ARBA00023180"/>
    </source>
</evidence>
<dbReference type="PANTHER" id="PTHR48061">
    <property type="entry name" value="LEUCINE-RICH REPEAT RECEPTOR PROTEIN KINASE EMS1-LIKE-RELATED"/>
    <property type="match status" value="1"/>
</dbReference>
<dbReference type="InterPro" id="IPR001611">
    <property type="entry name" value="Leu-rich_rpt"/>
</dbReference>
<keyword evidence="15" id="KW-1185">Reference proteome</keyword>
<comment type="similarity">
    <text evidence="2">Belongs to the RLP family.</text>
</comment>
<keyword evidence="10" id="KW-0325">Glycoprotein</keyword>
<dbReference type="InterPro" id="IPR046956">
    <property type="entry name" value="RLP23-like"/>
</dbReference>
<dbReference type="Pfam" id="PF08263">
    <property type="entry name" value="LRRNT_2"/>
    <property type="match status" value="1"/>
</dbReference>
<evidence type="ECO:0000256" key="2">
    <source>
        <dbReference type="ARBA" id="ARBA00009592"/>
    </source>
</evidence>
<evidence type="ECO:0000256" key="11">
    <source>
        <dbReference type="SAM" id="Phobius"/>
    </source>
</evidence>
<dbReference type="Gene3D" id="3.80.10.10">
    <property type="entry name" value="Ribonuclease Inhibitor"/>
    <property type="match status" value="4"/>
</dbReference>
<proteinExistence type="inferred from homology"/>
<dbReference type="InterPro" id="IPR013210">
    <property type="entry name" value="LRR_N_plant-typ"/>
</dbReference>
<name>A0A7J7HHY0_CAMSI</name>
<keyword evidence="7" id="KW-0677">Repeat</keyword>
<evidence type="ECO:0000256" key="12">
    <source>
        <dbReference type="SAM" id="SignalP"/>
    </source>
</evidence>
<comment type="caution">
    <text evidence="14">The sequence shown here is derived from an EMBL/GenBank/DDBJ whole genome shotgun (WGS) entry which is preliminary data.</text>
</comment>
<dbReference type="GO" id="GO:0005886">
    <property type="term" value="C:plasma membrane"/>
    <property type="evidence" value="ECO:0007669"/>
    <property type="project" value="UniProtKB-SubCell"/>
</dbReference>
<protein>
    <recommendedName>
        <fullName evidence="13">Leucine-rich repeat-containing N-terminal plant-type domain-containing protein</fullName>
    </recommendedName>
</protein>
<evidence type="ECO:0000313" key="15">
    <source>
        <dbReference type="Proteomes" id="UP000593564"/>
    </source>
</evidence>
<keyword evidence="5 11" id="KW-0812">Transmembrane</keyword>
<dbReference type="SMART" id="SM00369">
    <property type="entry name" value="LRR_TYP"/>
    <property type="match status" value="5"/>
</dbReference>
<evidence type="ECO:0000256" key="6">
    <source>
        <dbReference type="ARBA" id="ARBA00022729"/>
    </source>
</evidence>
<dbReference type="PRINTS" id="PR00019">
    <property type="entry name" value="LEURICHRPT"/>
</dbReference>
<keyword evidence="8 11" id="KW-1133">Transmembrane helix</keyword>
<reference evidence="14 15" key="2">
    <citation type="submission" date="2020-07" db="EMBL/GenBank/DDBJ databases">
        <title>Genome assembly of wild tea tree DASZ reveals pedigree and selection history of tea varieties.</title>
        <authorList>
            <person name="Zhang W."/>
        </authorList>
    </citation>
    <scope>NUCLEOTIDE SEQUENCE [LARGE SCALE GENOMIC DNA]</scope>
    <source>
        <strain evidence="15">cv. G240</strain>
        <tissue evidence="14">Leaf</tissue>
    </source>
</reference>
<gene>
    <name evidence="14" type="ORF">HYC85_010109</name>
</gene>
<evidence type="ECO:0000256" key="3">
    <source>
        <dbReference type="ARBA" id="ARBA00022475"/>
    </source>
</evidence>
<evidence type="ECO:0000259" key="13">
    <source>
        <dbReference type="Pfam" id="PF08263"/>
    </source>
</evidence>
<keyword evidence="3" id="KW-1003">Cell membrane</keyword>
<dbReference type="Pfam" id="PF13516">
    <property type="entry name" value="LRR_6"/>
    <property type="match status" value="1"/>
</dbReference>
<dbReference type="InterPro" id="IPR003591">
    <property type="entry name" value="Leu-rich_rpt_typical-subtyp"/>
</dbReference>
<dbReference type="GO" id="GO:0006952">
    <property type="term" value="P:defense response"/>
    <property type="evidence" value="ECO:0007669"/>
    <property type="project" value="UniProtKB-ARBA"/>
</dbReference>
<feature type="chain" id="PRO_5029852980" description="Leucine-rich repeat-containing N-terminal plant-type domain-containing protein" evidence="12">
    <location>
        <begin position="25"/>
        <end position="746"/>
    </location>
</feature>
<reference evidence="15" key="1">
    <citation type="journal article" date="2020" name="Nat. Commun.">
        <title>Genome assembly of wild tea tree DASZ reveals pedigree and selection history of tea varieties.</title>
        <authorList>
            <person name="Zhang W."/>
            <person name="Zhang Y."/>
            <person name="Qiu H."/>
            <person name="Guo Y."/>
            <person name="Wan H."/>
            <person name="Zhang X."/>
            <person name="Scossa F."/>
            <person name="Alseekh S."/>
            <person name="Zhang Q."/>
            <person name="Wang P."/>
            <person name="Xu L."/>
            <person name="Schmidt M.H."/>
            <person name="Jia X."/>
            <person name="Li D."/>
            <person name="Zhu A."/>
            <person name="Guo F."/>
            <person name="Chen W."/>
            <person name="Ni D."/>
            <person name="Usadel B."/>
            <person name="Fernie A.R."/>
            <person name="Wen W."/>
        </authorList>
    </citation>
    <scope>NUCLEOTIDE SEQUENCE [LARGE SCALE GENOMIC DNA]</scope>
    <source>
        <strain evidence="15">cv. G240</strain>
    </source>
</reference>
<evidence type="ECO:0000256" key="9">
    <source>
        <dbReference type="ARBA" id="ARBA00023136"/>
    </source>
</evidence>
<evidence type="ECO:0000256" key="7">
    <source>
        <dbReference type="ARBA" id="ARBA00022737"/>
    </source>
</evidence>
<evidence type="ECO:0000256" key="8">
    <source>
        <dbReference type="ARBA" id="ARBA00022989"/>
    </source>
</evidence>
<evidence type="ECO:0000256" key="1">
    <source>
        <dbReference type="ARBA" id="ARBA00004251"/>
    </source>
</evidence>
<keyword evidence="6 12" id="KW-0732">Signal</keyword>
<accession>A0A7J7HHY0</accession>
<keyword evidence="4" id="KW-0433">Leucine-rich repeat</keyword>
<dbReference type="Pfam" id="PF00560">
    <property type="entry name" value="LRR_1"/>
    <property type="match status" value="6"/>
</dbReference>
<evidence type="ECO:0000256" key="4">
    <source>
        <dbReference type="ARBA" id="ARBA00022614"/>
    </source>
</evidence>
<dbReference type="Proteomes" id="UP000593564">
    <property type="component" value="Unassembled WGS sequence"/>
</dbReference>
<evidence type="ECO:0000313" key="14">
    <source>
        <dbReference type="EMBL" id="KAF5952165.1"/>
    </source>
</evidence>
<dbReference type="Pfam" id="PF13855">
    <property type="entry name" value="LRR_8"/>
    <property type="match status" value="1"/>
</dbReference>
<feature type="transmembrane region" description="Helical" evidence="11">
    <location>
        <begin position="682"/>
        <end position="704"/>
    </location>
</feature>
<dbReference type="EMBL" id="JACBKZ010000004">
    <property type="protein sequence ID" value="KAF5952165.1"/>
    <property type="molecule type" value="Genomic_DNA"/>
</dbReference>
<sequence length="746" mass="82876">MRIIWLLSITIVTILCIRTIPVYSQCLEDQRSLLLQLQNSLKFNPAISVKLVNWTPSKDCCDWKGVTCDQAGHVTGLDLNSEFISDGINQSSSLFSLQFLESLNLANNSLNWKQIPSSFSNLISLKYLNLSNAGFGGQIPIGLSCLKRLATLDLSALFFPDPYLHGTARLQLENPNLLTLIQNLTGLRNLYLDGINISAQGSEWCQAISSSLPNLQVLSMSNCYLSGPIDSSLLKLQSLSEIHLGSNDLSVPVPEFFANFTNLTALRLSYANLYGTFPEKIFQVPTLQTLDLSENIKLQGSLPEFLQNGSLQNLLHGEIPIPSQSVMYVDYSSNNFSSSIPAEIGNSLTFALFFSLSNNNLTGVIPLSICNSTNLQVLDLSSNRLSGTIPQCLIESCSMTLELDGQIPQSLANCTNLEVLNLGYNTISDKFPCFLKSSSHLRVLNLRSNRFQGGIQCGGDQFNSWPRLQIIDLALNYFTGPLPKNSFLHWKAMMVDEGNGQSKLDHLRYEFPYLGHFYYQDTVTVTMKGQQWELVKILAIFKSIDFSSNNFEGEIPDIVGGLKYLYVLNLSYNALTGDIPLSLGNLTQLGSLDLSCNKLSGSIPEQLASLSFLSFLNLSYNQLVGRIPIGTQIQTFSETSFEGNIGLCGLPLNTNCIDVQMPAGVLPLTPDEDGDLDFEPGIYVSVAVGFVVGLGSFIGALALCKRWRQWYYKHVDQGLERTFHLEERRRRRDRRKRAYGDPIRRL</sequence>
<feature type="domain" description="Leucine-rich repeat-containing N-terminal plant-type" evidence="13">
    <location>
        <begin position="28"/>
        <end position="69"/>
    </location>
</feature>
<dbReference type="InterPro" id="IPR032675">
    <property type="entry name" value="LRR_dom_sf"/>
</dbReference>
<comment type="subcellular location">
    <subcellularLocation>
        <location evidence="1">Cell membrane</location>
        <topology evidence="1">Single-pass type I membrane protein</topology>
    </subcellularLocation>
</comment>
<dbReference type="PANTHER" id="PTHR48061:SF2">
    <property type="entry name" value="RECEPTOR LIKE PROTEIN 30-LIKE"/>
    <property type="match status" value="1"/>
</dbReference>
<dbReference type="SUPFAM" id="SSF52058">
    <property type="entry name" value="L domain-like"/>
    <property type="match status" value="2"/>
</dbReference>
<dbReference type="FunFam" id="3.80.10.10:FF:000095">
    <property type="entry name" value="LRR receptor-like serine/threonine-protein kinase GSO1"/>
    <property type="match status" value="1"/>
</dbReference>